<evidence type="ECO:0000256" key="6">
    <source>
        <dbReference type="ARBA" id="ARBA00023163"/>
    </source>
</evidence>
<dbReference type="HAMAP" id="MF_01008">
    <property type="entry name" value="MraZ"/>
    <property type="match status" value="1"/>
</dbReference>
<keyword evidence="3" id="KW-0677">Repeat</keyword>
<dbReference type="Pfam" id="PF02381">
    <property type="entry name" value="MraZ"/>
    <property type="match status" value="2"/>
</dbReference>
<dbReference type="InterPro" id="IPR003444">
    <property type="entry name" value="MraZ"/>
</dbReference>
<evidence type="ECO:0000256" key="1">
    <source>
        <dbReference type="ARBA" id="ARBA00013860"/>
    </source>
</evidence>
<name>A0A6J6PVZ2_9ZZZZ</name>
<evidence type="ECO:0000256" key="5">
    <source>
        <dbReference type="ARBA" id="ARBA00023125"/>
    </source>
</evidence>
<feature type="domain" description="SpoVT-AbrB" evidence="7">
    <location>
        <begin position="48"/>
        <end position="90"/>
    </location>
</feature>
<dbReference type="AlphaFoldDB" id="A0A6J6PVZ2"/>
<evidence type="ECO:0000259" key="7">
    <source>
        <dbReference type="PROSITE" id="PS51740"/>
    </source>
</evidence>
<keyword evidence="2" id="KW-0963">Cytoplasm</keyword>
<dbReference type="PROSITE" id="PS51740">
    <property type="entry name" value="SPOVT_ABRB"/>
    <property type="match status" value="2"/>
</dbReference>
<reference evidence="8" key="1">
    <citation type="submission" date="2020-05" db="EMBL/GenBank/DDBJ databases">
        <authorList>
            <person name="Chiriac C."/>
            <person name="Salcher M."/>
            <person name="Ghai R."/>
            <person name="Kavagutti S V."/>
        </authorList>
    </citation>
    <scope>NUCLEOTIDE SEQUENCE</scope>
</reference>
<dbReference type="InterPro" id="IPR037914">
    <property type="entry name" value="SpoVT-AbrB_sf"/>
</dbReference>
<protein>
    <recommendedName>
        <fullName evidence="1">Transcriptional regulator MraZ</fullName>
    </recommendedName>
</protein>
<dbReference type="CDD" id="cd16320">
    <property type="entry name" value="MraZ_N"/>
    <property type="match status" value="1"/>
</dbReference>
<keyword evidence="5" id="KW-0238">DNA-binding</keyword>
<dbReference type="GO" id="GO:0003700">
    <property type="term" value="F:DNA-binding transcription factor activity"/>
    <property type="evidence" value="ECO:0007669"/>
    <property type="project" value="InterPro"/>
</dbReference>
<dbReference type="PANTHER" id="PTHR34701:SF1">
    <property type="entry name" value="TRANSCRIPTIONAL REGULATOR MRAZ"/>
    <property type="match status" value="1"/>
</dbReference>
<evidence type="ECO:0000256" key="3">
    <source>
        <dbReference type="ARBA" id="ARBA00022737"/>
    </source>
</evidence>
<dbReference type="GO" id="GO:2000143">
    <property type="term" value="P:negative regulation of DNA-templated transcription initiation"/>
    <property type="evidence" value="ECO:0007669"/>
    <property type="project" value="TreeGrafter"/>
</dbReference>
<evidence type="ECO:0000256" key="2">
    <source>
        <dbReference type="ARBA" id="ARBA00022490"/>
    </source>
</evidence>
<proteinExistence type="inferred from homology"/>
<dbReference type="InterPro" id="IPR035644">
    <property type="entry name" value="MraZ_C"/>
</dbReference>
<accession>A0A6J6PVZ2</accession>
<organism evidence="8">
    <name type="scientific">freshwater metagenome</name>
    <dbReference type="NCBI Taxonomy" id="449393"/>
    <lineage>
        <taxon>unclassified sequences</taxon>
        <taxon>metagenomes</taxon>
        <taxon>ecological metagenomes</taxon>
    </lineage>
</organism>
<sequence>MVHICEKCEIWGLNRVDSGAKGSNLGQRGDLGKGCHWFKWVLAVFLGTHTPKLDEKGRVILPAKFRDPLTDGLVMTKGQERCVVIWPNEQFQEYAEGLRRRSQNNEKVRAYTRVFFSSAFDDSADKQGRVTIPAPLREWAGLDRDLVVVGADTRIEVWATVAWNQYLAVQEPGFASLDEDLMP</sequence>
<feature type="domain" description="SpoVT-AbrB" evidence="7">
    <location>
        <begin position="119"/>
        <end position="162"/>
    </location>
</feature>
<evidence type="ECO:0000313" key="8">
    <source>
        <dbReference type="EMBL" id="CAB4702592.1"/>
    </source>
</evidence>
<dbReference type="InterPro" id="IPR007159">
    <property type="entry name" value="SpoVT-AbrB_dom"/>
</dbReference>
<keyword evidence="4" id="KW-0805">Transcription regulation</keyword>
<evidence type="ECO:0000256" key="4">
    <source>
        <dbReference type="ARBA" id="ARBA00023015"/>
    </source>
</evidence>
<dbReference type="SUPFAM" id="SSF89447">
    <property type="entry name" value="AbrB/MazE/MraZ-like"/>
    <property type="match status" value="1"/>
</dbReference>
<dbReference type="NCBIfam" id="TIGR00242">
    <property type="entry name" value="division/cell wall cluster transcriptional repressor MraZ"/>
    <property type="match status" value="1"/>
</dbReference>
<dbReference type="InterPro" id="IPR038619">
    <property type="entry name" value="MraZ_sf"/>
</dbReference>
<dbReference type="InterPro" id="IPR020603">
    <property type="entry name" value="MraZ_dom"/>
</dbReference>
<dbReference type="InterPro" id="IPR035642">
    <property type="entry name" value="MraZ_N"/>
</dbReference>
<dbReference type="CDD" id="cd16321">
    <property type="entry name" value="MraZ_C"/>
    <property type="match status" value="1"/>
</dbReference>
<dbReference type="EMBL" id="CAEZYC010000013">
    <property type="protein sequence ID" value="CAB4702592.1"/>
    <property type="molecule type" value="Genomic_DNA"/>
</dbReference>
<dbReference type="GO" id="GO:0000976">
    <property type="term" value="F:transcription cis-regulatory region binding"/>
    <property type="evidence" value="ECO:0007669"/>
    <property type="project" value="TreeGrafter"/>
</dbReference>
<keyword evidence="6" id="KW-0804">Transcription</keyword>
<dbReference type="PANTHER" id="PTHR34701">
    <property type="entry name" value="TRANSCRIPTIONAL REGULATOR MRAZ"/>
    <property type="match status" value="1"/>
</dbReference>
<dbReference type="Gene3D" id="3.40.1550.20">
    <property type="entry name" value="Transcriptional regulator MraZ domain"/>
    <property type="match status" value="1"/>
</dbReference>
<gene>
    <name evidence="8" type="ORF">UFOPK2648_00399</name>
</gene>